<keyword evidence="1" id="KW-0472">Membrane</keyword>
<gene>
    <name evidence="2" type="ORF">SAMN04487779_10203</name>
</gene>
<feature type="transmembrane region" description="Helical" evidence="1">
    <location>
        <begin position="12"/>
        <end position="37"/>
    </location>
</feature>
<accession>A0A1G7AID4</accession>
<keyword evidence="1" id="KW-0812">Transmembrane</keyword>
<reference evidence="2 3" key="1">
    <citation type="submission" date="2016-10" db="EMBL/GenBank/DDBJ databases">
        <authorList>
            <person name="de Groot N.N."/>
        </authorList>
    </citation>
    <scope>NUCLEOTIDE SEQUENCE [LARGE SCALE GENOMIC DNA]</scope>
    <source>
        <strain evidence="2 3">CPCC 100156</strain>
    </source>
</reference>
<evidence type="ECO:0000313" key="2">
    <source>
        <dbReference type="EMBL" id="SDE14532.1"/>
    </source>
</evidence>
<dbReference type="Proteomes" id="UP000198925">
    <property type="component" value="Unassembled WGS sequence"/>
</dbReference>
<evidence type="ECO:0000256" key="1">
    <source>
        <dbReference type="SAM" id="Phobius"/>
    </source>
</evidence>
<dbReference type="EMBL" id="FMZX01000020">
    <property type="protein sequence ID" value="SDE14532.1"/>
    <property type="molecule type" value="Genomic_DNA"/>
</dbReference>
<proteinExistence type="predicted"/>
<keyword evidence="3" id="KW-1185">Reference proteome</keyword>
<protein>
    <submittedName>
        <fullName evidence="2">Uncharacterized protein</fullName>
    </submittedName>
</protein>
<dbReference type="AlphaFoldDB" id="A0A1G7AID4"/>
<evidence type="ECO:0000313" key="3">
    <source>
        <dbReference type="Proteomes" id="UP000198925"/>
    </source>
</evidence>
<organism evidence="2 3">
    <name type="scientific">Belnapia rosea</name>
    <dbReference type="NCBI Taxonomy" id="938405"/>
    <lineage>
        <taxon>Bacteria</taxon>
        <taxon>Pseudomonadati</taxon>
        <taxon>Pseudomonadota</taxon>
        <taxon>Alphaproteobacteria</taxon>
        <taxon>Acetobacterales</taxon>
        <taxon>Roseomonadaceae</taxon>
        <taxon>Belnapia</taxon>
    </lineage>
</organism>
<name>A0A1G7AID4_9PROT</name>
<sequence length="54" mass="5998">MAMMEFGISWQGVTIGGSAMAISIPVLLVLGLAWIMVRARVIQRQIKPQQQDTR</sequence>
<keyword evidence="1" id="KW-1133">Transmembrane helix</keyword>